<organism evidence="2 3">
    <name type="scientific">Hermanssonia centrifuga</name>
    <dbReference type="NCBI Taxonomy" id="98765"/>
    <lineage>
        <taxon>Eukaryota</taxon>
        <taxon>Fungi</taxon>
        <taxon>Dikarya</taxon>
        <taxon>Basidiomycota</taxon>
        <taxon>Agaricomycotina</taxon>
        <taxon>Agaricomycetes</taxon>
        <taxon>Polyporales</taxon>
        <taxon>Meruliaceae</taxon>
        <taxon>Hermanssonia</taxon>
    </lineage>
</organism>
<protein>
    <submittedName>
        <fullName evidence="2">Uncharacterized protein</fullName>
    </submittedName>
</protein>
<proteinExistence type="predicted"/>
<dbReference type="AlphaFoldDB" id="A0A2R6P1Y6"/>
<sequence length="99" mass="10621">MPAYSIAHSNSSGTSLSTPITPISSSPAEAELMYSLDFDSEVGFVHGAIDFSSFDPHFGNGGINLHDAWTGVDMDATPTMSSQCKERDLMQLEYPLTST</sequence>
<evidence type="ECO:0000313" key="3">
    <source>
        <dbReference type="Proteomes" id="UP000186601"/>
    </source>
</evidence>
<dbReference type="EMBL" id="MLYV02000551">
    <property type="protein sequence ID" value="PSR83812.1"/>
    <property type="molecule type" value="Genomic_DNA"/>
</dbReference>
<evidence type="ECO:0000256" key="1">
    <source>
        <dbReference type="SAM" id="MobiDB-lite"/>
    </source>
</evidence>
<feature type="region of interest" description="Disordered" evidence="1">
    <location>
        <begin position="1"/>
        <end position="22"/>
    </location>
</feature>
<comment type="caution">
    <text evidence="2">The sequence shown here is derived from an EMBL/GenBank/DDBJ whole genome shotgun (WGS) entry which is preliminary data.</text>
</comment>
<feature type="compositionally biased region" description="Low complexity" evidence="1">
    <location>
        <begin position="11"/>
        <end position="22"/>
    </location>
</feature>
<reference evidence="2 3" key="1">
    <citation type="submission" date="2018-02" db="EMBL/GenBank/DDBJ databases">
        <title>Genome sequence of the basidiomycete white-rot fungus Phlebia centrifuga.</title>
        <authorList>
            <person name="Granchi Z."/>
            <person name="Peng M."/>
            <person name="de Vries R.P."/>
            <person name="Hilden K."/>
            <person name="Makela M.R."/>
            <person name="Grigoriev I."/>
            <person name="Riley R."/>
        </authorList>
    </citation>
    <scope>NUCLEOTIDE SEQUENCE [LARGE SCALE GENOMIC DNA]</scope>
    <source>
        <strain evidence="2 3">FBCC195</strain>
    </source>
</reference>
<gene>
    <name evidence="2" type="ORF">PHLCEN_2v5626</name>
</gene>
<keyword evidence="3" id="KW-1185">Reference proteome</keyword>
<accession>A0A2R6P1Y6</accession>
<dbReference type="Proteomes" id="UP000186601">
    <property type="component" value="Unassembled WGS sequence"/>
</dbReference>
<evidence type="ECO:0000313" key="2">
    <source>
        <dbReference type="EMBL" id="PSR83812.1"/>
    </source>
</evidence>
<name>A0A2R6P1Y6_9APHY</name>